<proteinExistence type="predicted"/>
<protein>
    <submittedName>
        <fullName evidence="1">Uncharacterized protein</fullName>
    </submittedName>
</protein>
<sequence length="44" mass="5258">MRDGRPDRCDDLRFTKNYDECCVMLRAIAPRHVNVWLNLNCYAL</sequence>
<evidence type="ECO:0000313" key="2">
    <source>
        <dbReference type="EMBL" id="SDO95762.1"/>
    </source>
</evidence>
<accession>A0A0P9M563</accession>
<dbReference type="PATRIC" id="fig|200452.3.peg.134"/>
<evidence type="ECO:0000313" key="1">
    <source>
        <dbReference type="EMBL" id="KPW83032.1"/>
    </source>
</evidence>
<dbReference type="Proteomes" id="UP000050411">
    <property type="component" value="Unassembled WGS sequence"/>
</dbReference>
<reference evidence="1 3" key="1">
    <citation type="submission" date="2015-09" db="EMBL/GenBank/DDBJ databases">
        <title>Genome announcement of multiple Pseudomonas syringae strains.</title>
        <authorList>
            <person name="Thakur S."/>
            <person name="Wang P.W."/>
            <person name="Gong Y."/>
            <person name="Weir B.S."/>
            <person name="Guttman D.S."/>
        </authorList>
    </citation>
    <scope>NUCLEOTIDE SEQUENCE [LARGE SCALE GENOMIC DNA]</scope>
    <source>
        <strain evidence="1 3">ICMP19117</strain>
    </source>
</reference>
<reference evidence="2 4" key="2">
    <citation type="submission" date="2016-10" db="EMBL/GenBank/DDBJ databases">
        <authorList>
            <person name="Varghese N."/>
            <person name="Submissions S."/>
        </authorList>
    </citation>
    <scope>NUCLEOTIDE SEQUENCE [LARGE SCALE GENOMIC DNA]</scope>
    <source>
        <strain evidence="2 4">DSM 14939</strain>
    </source>
</reference>
<dbReference type="EMBL" id="LJQB01000076">
    <property type="protein sequence ID" value="KPW83032.1"/>
    <property type="molecule type" value="Genomic_DNA"/>
</dbReference>
<dbReference type="EMBL" id="FNJH01000002">
    <property type="protein sequence ID" value="SDO95762.1"/>
    <property type="molecule type" value="Genomic_DNA"/>
</dbReference>
<comment type="caution">
    <text evidence="1">The sequence shown here is derived from an EMBL/GenBank/DDBJ whole genome shotgun (WGS) entry which is preliminary data.</text>
</comment>
<keyword evidence="4" id="KW-1185">Reference proteome</keyword>
<organism evidence="1 3">
    <name type="scientific">Pseudomonas congelans</name>
    <dbReference type="NCBI Taxonomy" id="200452"/>
    <lineage>
        <taxon>Bacteria</taxon>
        <taxon>Pseudomonadati</taxon>
        <taxon>Pseudomonadota</taxon>
        <taxon>Gammaproteobacteria</taxon>
        <taxon>Pseudomonadales</taxon>
        <taxon>Pseudomonadaceae</taxon>
        <taxon>Pseudomonas</taxon>
    </lineage>
</organism>
<dbReference type="Proteomes" id="UP000183042">
    <property type="component" value="Unassembled WGS sequence"/>
</dbReference>
<evidence type="ECO:0000313" key="3">
    <source>
        <dbReference type="Proteomes" id="UP000050411"/>
    </source>
</evidence>
<name>A0A0P9M563_9PSED</name>
<evidence type="ECO:0000313" key="4">
    <source>
        <dbReference type="Proteomes" id="UP000183042"/>
    </source>
</evidence>
<dbReference type="AlphaFoldDB" id="A0A0P9M563"/>
<gene>
    <name evidence="1" type="ORF">ALO92_00087</name>
    <name evidence="2" type="ORF">SAMN05216596_102371</name>
</gene>